<dbReference type="EMBL" id="ASPP01004719">
    <property type="protein sequence ID" value="ETO31760.1"/>
    <property type="molecule type" value="Genomic_DNA"/>
</dbReference>
<evidence type="ECO:0000256" key="3">
    <source>
        <dbReference type="SAM" id="MobiDB-lite"/>
    </source>
</evidence>
<evidence type="ECO:0000313" key="6">
    <source>
        <dbReference type="Proteomes" id="UP000023152"/>
    </source>
</evidence>
<keyword evidence="6" id="KW-1185">Reference proteome</keyword>
<keyword evidence="2" id="KW-0694">RNA-binding</keyword>
<evidence type="ECO:0000256" key="2">
    <source>
        <dbReference type="PROSITE-ProRule" id="PRU00117"/>
    </source>
</evidence>
<dbReference type="InterPro" id="IPR004088">
    <property type="entry name" value="KH_dom_type_1"/>
</dbReference>
<dbReference type="InterPro" id="IPR036612">
    <property type="entry name" value="KH_dom_type_1_sf"/>
</dbReference>
<evidence type="ECO:0000313" key="5">
    <source>
        <dbReference type="EMBL" id="ETO31760.1"/>
    </source>
</evidence>
<dbReference type="Gene3D" id="3.30.1370.10">
    <property type="entry name" value="K Homology domain, type 1"/>
    <property type="match status" value="1"/>
</dbReference>
<sequence length="145" mass="15382">MINDALAKEAMAASKNAALLQTHTLNKPANSEEGKVPGEKGTSKEDPSASSLCCGITLLVEEKNIGFLIGKGGEGINHIRKVTGANIAISSQVLRNSSEKTVDITGTKETTNAAIAFVIHRLLENSGYNPTRLPYDPMSDILPLH</sequence>
<dbReference type="Proteomes" id="UP000023152">
    <property type="component" value="Unassembled WGS sequence"/>
</dbReference>
<organism evidence="5 6">
    <name type="scientific">Reticulomyxa filosa</name>
    <dbReference type="NCBI Taxonomy" id="46433"/>
    <lineage>
        <taxon>Eukaryota</taxon>
        <taxon>Sar</taxon>
        <taxon>Rhizaria</taxon>
        <taxon>Retaria</taxon>
        <taxon>Foraminifera</taxon>
        <taxon>Monothalamids</taxon>
        <taxon>Reticulomyxidae</taxon>
        <taxon>Reticulomyxa</taxon>
    </lineage>
</organism>
<proteinExistence type="predicted"/>
<comment type="caution">
    <text evidence="5">The sequence shown here is derived from an EMBL/GenBank/DDBJ whole genome shotgun (WGS) entry which is preliminary data.</text>
</comment>
<dbReference type="OrthoDB" id="442947at2759"/>
<feature type="region of interest" description="Disordered" evidence="3">
    <location>
        <begin position="23"/>
        <end position="50"/>
    </location>
</feature>
<dbReference type="AlphaFoldDB" id="X6NZM0"/>
<evidence type="ECO:0000259" key="4">
    <source>
        <dbReference type="SMART" id="SM00322"/>
    </source>
</evidence>
<dbReference type="InterPro" id="IPR004087">
    <property type="entry name" value="KH_dom"/>
</dbReference>
<feature type="domain" description="K Homology" evidence="4">
    <location>
        <begin position="52"/>
        <end position="123"/>
    </location>
</feature>
<dbReference type="SUPFAM" id="SSF54791">
    <property type="entry name" value="Eukaryotic type KH-domain (KH-domain type I)"/>
    <property type="match status" value="1"/>
</dbReference>
<dbReference type="PROSITE" id="PS50084">
    <property type="entry name" value="KH_TYPE_1"/>
    <property type="match status" value="1"/>
</dbReference>
<name>X6NZM0_RETFI</name>
<keyword evidence="1" id="KW-0677">Repeat</keyword>
<feature type="compositionally biased region" description="Basic and acidic residues" evidence="3">
    <location>
        <begin position="30"/>
        <end position="47"/>
    </location>
</feature>
<dbReference type="PANTHER" id="PTHR10288">
    <property type="entry name" value="KH DOMAIN CONTAINING RNA BINDING PROTEIN"/>
    <property type="match status" value="1"/>
</dbReference>
<reference evidence="5 6" key="1">
    <citation type="journal article" date="2013" name="Curr. Biol.">
        <title>The Genome of the Foraminiferan Reticulomyxa filosa.</title>
        <authorList>
            <person name="Glockner G."/>
            <person name="Hulsmann N."/>
            <person name="Schleicher M."/>
            <person name="Noegel A.A."/>
            <person name="Eichinger L."/>
            <person name="Gallinger C."/>
            <person name="Pawlowski J."/>
            <person name="Sierra R."/>
            <person name="Euteneuer U."/>
            <person name="Pillet L."/>
            <person name="Moustafa A."/>
            <person name="Platzer M."/>
            <person name="Groth M."/>
            <person name="Szafranski K."/>
            <person name="Schliwa M."/>
        </authorList>
    </citation>
    <scope>NUCLEOTIDE SEQUENCE [LARGE SCALE GENOMIC DNA]</scope>
</reference>
<dbReference type="GO" id="GO:0003723">
    <property type="term" value="F:RNA binding"/>
    <property type="evidence" value="ECO:0007669"/>
    <property type="project" value="UniProtKB-UniRule"/>
</dbReference>
<dbReference type="SMART" id="SM00322">
    <property type="entry name" value="KH"/>
    <property type="match status" value="1"/>
</dbReference>
<dbReference type="Pfam" id="PF00013">
    <property type="entry name" value="KH_1"/>
    <property type="match status" value="1"/>
</dbReference>
<gene>
    <name evidence="5" type="ORF">RFI_05355</name>
</gene>
<accession>X6NZM0</accession>
<feature type="non-terminal residue" evidence="5">
    <location>
        <position position="145"/>
    </location>
</feature>
<protein>
    <recommendedName>
        <fullName evidence="4">K Homology domain-containing protein</fullName>
    </recommendedName>
</protein>
<evidence type="ECO:0000256" key="1">
    <source>
        <dbReference type="ARBA" id="ARBA00022737"/>
    </source>
</evidence>